<evidence type="ECO:0000313" key="1">
    <source>
        <dbReference type="EMBL" id="CAI9289407.1"/>
    </source>
</evidence>
<protein>
    <submittedName>
        <fullName evidence="1">Uncharacterized protein</fullName>
    </submittedName>
</protein>
<proteinExistence type="predicted"/>
<dbReference type="AlphaFoldDB" id="A0AA36EBJ9"/>
<reference evidence="1" key="1">
    <citation type="submission" date="2023-04" db="EMBL/GenBank/DDBJ databases">
        <authorList>
            <person name="Vijverberg K."/>
            <person name="Xiong W."/>
            <person name="Schranz E."/>
        </authorList>
    </citation>
    <scope>NUCLEOTIDE SEQUENCE</scope>
</reference>
<sequence length="139" mass="16214">MLYYYLPYLNCPKGLSLIQIELDYDDFIAIVYECGCEIPMYVNHFHNTNIHEWLDEESDEVLDNIQEEVFDDKHVDVEIGVTWRGDDNSNSFFFKNDNGLDFDMCENVGQVKHVDEDMGKNEIVDAHVDLPSIFNEGVH</sequence>
<organism evidence="1 2">
    <name type="scientific">Lactuca saligna</name>
    <name type="common">Willowleaf lettuce</name>
    <dbReference type="NCBI Taxonomy" id="75948"/>
    <lineage>
        <taxon>Eukaryota</taxon>
        <taxon>Viridiplantae</taxon>
        <taxon>Streptophyta</taxon>
        <taxon>Embryophyta</taxon>
        <taxon>Tracheophyta</taxon>
        <taxon>Spermatophyta</taxon>
        <taxon>Magnoliopsida</taxon>
        <taxon>eudicotyledons</taxon>
        <taxon>Gunneridae</taxon>
        <taxon>Pentapetalae</taxon>
        <taxon>asterids</taxon>
        <taxon>campanulids</taxon>
        <taxon>Asterales</taxon>
        <taxon>Asteraceae</taxon>
        <taxon>Cichorioideae</taxon>
        <taxon>Cichorieae</taxon>
        <taxon>Lactucinae</taxon>
        <taxon>Lactuca</taxon>
    </lineage>
</organism>
<evidence type="ECO:0000313" key="2">
    <source>
        <dbReference type="Proteomes" id="UP001177003"/>
    </source>
</evidence>
<name>A0AA36EBJ9_LACSI</name>
<keyword evidence="2" id="KW-1185">Reference proteome</keyword>
<dbReference type="EMBL" id="OX465082">
    <property type="protein sequence ID" value="CAI9289407.1"/>
    <property type="molecule type" value="Genomic_DNA"/>
</dbReference>
<gene>
    <name evidence="1" type="ORF">LSALG_LOCUS28650</name>
</gene>
<accession>A0AA36EBJ9</accession>
<dbReference type="Proteomes" id="UP001177003">
    <property type="component" value="Chromosome 6"/>
</dbReference>